<dbReference type="Proteomes" id="UP001062776">
    <property type="component" value="Unassembled WGS sequence"/>
</dbReference>
<evidence type="ECO:0000313" key="2">
    <source>
        <dbReference type="Proteomes" id="UP001062776"/>
    </source>
</evidence>
<protein>
    <submittedName>
        <fullName evidence="1">Uncharacterized protein</fullName>
    </submittedName>
</protein>
<organism evidence="1 2">
    <name type="scientific">Asaia krungthepensis NRIC 0535</name>
    <dbReference type="NCBI Taxonomy" id="1307925"/>
    <lineage>
        <taxon>Bacteria</taxon>
        <taxon>Pseudomonadati</taxon>
        <taxon>Pseudomonadota</taxon>
        <taxon>Alphaproteobacteria</taxon>
        <taxon>Acetobacterales</taxon>
        <taxon>Acetobacteraceae</taxon>
        <taxon>Asaia</taxon>
    </lineage>
</organism>
<sequence>MCLRIMAWLGCVTLVLIGLARPLWKSHIGLFLYPDHRWAFGMIADTHRATELLGPWMSPVCFGLASLLWLGTDRSEEHG</sequence>
<keyword evidence="2" id="KW-1185">Reference proteome</keyword>
<reference evidence="1" key="1">
    <citation type="submission" date="2013-04" db="EMBL/GenBank/DDBJ databases">
        <title>The genome sequencing project of 58 acetic acid bacteria.</title>
        <authorList>
            <person name="Okamoto-Kainuma A."/>
            <person name="Ishikawa M."/>
            <person name="Umino S."/>
            <person name="Koizumi Y."/>
            <person name="Shiwa Y."/>
            <person name="Yoshikawa H."/>
            <person name="Matsutani M."/>
            <person name="Matsushita K."/>
        </authorList>
    </citation>
    <scope>NUCLEOTIDE SEQUENCE</scope>
    <source>
        <strain evidence="1">NRIC 0535</strain>
    </source>
</reference>
<accession>A0ABQ0PYS8</accession>
<comment type="caution">
    <text evidence="1">The sequence shown here is derived from an EMBL/GenBank/DDBJ whole genome shotgun (WGS) entry which is preliminary data.</text>
</comment>
<dbReference type="EMBL" id="BAPV01000004">
    <property type="protein sequence ID" value="GBQ84970.1"/>
    <property type="molecule type" value="Genomic_DNA"/>
</dbReference>
<name>A0ABQ0PYS8_9PROT</name>
<proteinExistence type="predicted"/>
<gene>
    <name evidence="1" type="ORF">AA0535_0640</name>
</gene>
<evidence type="ECO:0000313" key="1">
    <source>
        <dbReference type="EMBL" id="GBQ84970.1"/>
    </source>
</evidence>